<dbReference type="EMBL" id="FOGQ01000014">
    <property type="protein sequence ID" value="SES24855.1"/>
    <property type="molecule type" value="Genomic_DNA"/>
</dbReference>
<proteinExistence type="predicted"/>
<feature type="transmembrane region" description="Helical" evidence="1">
    <location>
        <begin position="150"/>
        <end position="168"/>
    </location>
</feature>
<sequence length="204" mass="22069">MRLRRDVAAGAAVLIVAVTGFVAAFLVSAWTSSLNELSVVLYTGCMYTAPIVTFYGCWTESQQRNVLRRSPWLTSPRPWAVLIARSLASRYFLGVAAPLLLVQLSVIALGLLAGAKGFWDPRYALLGHGLFLVLFLLGVVIGYLRLSPTIRCVVAVFIGLFCASLASYTDEREAAVVSGPIDSGIHTRGCLLDAHDPCHRDGDQ</sequence>
<evidence type="ECO:0000256" key="1">
    <source>
        <dbReference type="SAM" id="Phobius"/>
    </source>
</evidence>
<organism evidence="2 3">
    <name type="scientific">Corynebacterium cystitidis DSM 20524</name>
    <dbReference type="NCBI Taxonomy" id="1121357"/>
    <lineage>
        <taxon>Bacteria</taxon>
        <taxon>Bacillati</taxon>
        <taxon>Actinomycetota</taxon>
        <taxon>Actinomycetes</taxon>
        <taxon>Mycobacteriales</taxon>
        <taxon>Corynebacteriaceae</taxon>
        <taxon>Corynebacterium</taxon>
    </lineage>
</organism>
<keyword evidence="1" id="KW-1133">Transmembrane helix</keyword>
<protein>
    <submittedName>
        <fullName evidence="2">Uncharacterized protein</fullName>
    </submittedName>
</protein>
<reference evidence="3" key="1">
    <citation type="submission" date="2016-10" db="EMBL/GenBank/DDBJ databases">
        <authorList>
            <person name="Varghese N."/>
            <person name="Submissions S."/>
        </authorList>
    </citation>
    <scope>NUCLEOTIDE SEQUENCE [LARGE SCALE GENOMIC DNA]</scope>
    <source>
        <strain evidence="3">DSM 20524</strain>
    </source>
</reference>
<dbReference type="RefSeq" id="WP_143063472.1">
    <property type="nucleotide sequence ID" value="NZ_CP047199.1"/>
</dbReference>
<feature type="transmembrane region" description="Helical" evidence="1">
    <location>
        <begin position="39"/>
        <end position="58"/>
    </location>
</feature>
<name>A0A1H9VT53_9CORY</name>
<feature type="transmembrane region" description="Helical" evidence="1">
    <location>
        <begin position="125"/>
        <end position="143"/>
    </location>
</feature>
<gene>
    <name evidence="2" type="ORF">SAMN05661109_02375</name>
</gene>
<dbReference type="Proteomes" id="UP000198929">
    <property type="component" value="Unassembled WGS sequence"/>
</dbReference>
<evidence type="ECO:0000313" key="3">
    <source>
        <dbReference type="Proteomes" id="UP000198929"/>
    </source>
</evidence>
<keyword evidence="1" id="KW-0812">Transmembrane</keyword>
<feature type="transmembrane region" description="Helical" evidence="1">
    <location>
        <begin position="91"/>
        <end position="113"/>
    </location>
</feature>
<keyword evidence="3" id="KW-1185">Reference proteome</keyword>
<evidence type="ECO:0000313" key="2">
    <source>
        <dbReference type="EMBL" id="SES24855.1"/>
    </source>
</evidence>
<accession>A0A1H9VT53</accession>
<feature type="transmembrane region" description="Helical" evidence="1">
    <location>
        <begin position="7"/>
        <end position="27"/>
    </location>
</feature>
<dbReference type="AlphaFoldDB" id="A0A1H9VT53"/>
<keyword evidence="1" id="KW-0472">Membrane</keyword>